<name>A0ABV3L7C3_9RHOB</name>
<evidence type="ECO:0000313" key="1">
    <source>
        <dbReference type="EMBL" id="MEV8467393.1"/>
    </source>
</evidence>
<organism evidence="1 2">
    <name type="scientific">Meridianimarinicoccus marinus</name>
    <dbReference type="NCBI Taxonomy" id="3231483"/>
    <lineage>
        <taxon>Bacteria</taxon>
        <taxon>Pseudomonadati</taxon>
        <taxon>Pseudomonadota</taxon>
        <taxon>Alphaproteobacteria</taxon>
        <taxon>Rhodobacterales</taxon>
        <taxon>Paracoccaceae</taxon>
        <taxon>Meridianimarinicoccus</taxon>
    </lineage>
</organism>
<sequence length="120" mass="13156">MAYISAMVAPVPDANKDVYFEMARKLLPFWRDAGAIGYKECWGVDVPDGKLTSFPMSVKAEPGETVAVAYIEWADKAAADAAYKAMETDETWQAVFADGMPFDGKRMIFGGFEVVIDGLD</sequence>
<gene>
    <name evidence="1" type="ORF">AB0T83_11430</name>
</gene>
<dbReference type="Gene3D" id="3.30.70.100">
    <property type="match status" value="1"/>
</dbReference>
<dbReference type="InterPro" id="IPR011008">
    <property type="entry name" value="Dimeric_a/b-barrel"/>
</dbReference>
<evidence type="ECO:0000313" key="2">
    <source>
        <dbReference type="Proteomes" id="UP001553161"/>
    </source>
</evidence>
<dbReference type="Pfam" id="PF07237">
    <property type="entry name" value="DUF1428"/>
    <property type="match status" value="1"/>
</dbReference>
<keyword evidence="2" id="KW-1185">Reference proteome</keyword>
<accession>A0ABV3L7C3</accession>
<dbReference type="Proteomes" id="UP001553161">
    <property type="component" value="Unassembled WGS sequence"/>
</dbReference>
<dbReference type="InterPro" id="IPR009874">
    <property type="entry name" value="DUF1428"/>
</dbReference>
<dbReference type="PIRSF" id="PIRSF007028">
    <property type="entry name" value="UCP007028"/>
    <property type="match status" value="1"/>
</dbReference>
<protein>
    <submittedName>
        <fullName evidence="1">DUF1428 domain-containing protein</fullName>
    </submittedName>
</protein>
<comment type="caution">
    <text evidence="1">The sequence shown here is derived from an EMBL/GenBank/DDBJ whole genome shotgun (WGS) entry which is preliminary data.</text>
</comment>
<dbReference type="SUPFAM" id="SSF54909">
    <property type="entry name" value="Dimeric alpha+beta barrel"/>
    <property type="match status" value="1"/>
</dbReference>
<dbReference type="EMBL" id="JBFBVU010000012">
    <property type="protein sequence ID" value="MEV8467393.1"/>
    <property type="molecule type" value="Genomic_DNA"/>
</dbReference>
<proteinExistence type="predicted"/>
<dbReference type="RefSeq" id="WP_366193177.1">
    <property type="nucleotide sequence ID" value="NZ_JBFBVU010000012.1"/>
</dbReference>
<reference evidence="1 2" key="1">
    <citation type="submission" date="2024-07" db="EMBL/GenBank/DDBJ databases">
        <authorList>
            <person name="Kang M."/>
        </authorList>
    </citation>
    <scope>NUCLEOTIDE SEQUENCE [LARGE SCALE GENOMIC DNA]</scope>
    <source>
        <strain evidence="1 2">DFM31</strain>
    </source>
</reference>